<reference evidence="2" key="1">
    <citation type="submission" date="2019-02" db="EMBL/GenBank/DDBJ databases">
        <authorList>
            <person name="Gruber-Vodicka R. H."/>
            <person name="Seah K. B. B."/>
        </authorList>
    </citation>
    <scope>NUCLEOTIDE SEQUENCE</scope>
    <source>
        <strain evidence="1">BECK_BZ163</strain>
        <strain evidence="3">BECK_BZ164</strain>
        <strain evidence="2">BECK_BZ165</strain>
    </source>
</reference>
<dbReference type="AlphaFoldDB" id="A0A450T5M1"/>
<sequence>MPDIRSNRYTRGRLNLNGYTTGSIERRYDRDWFRIHLDAGQQVRFDLEGSPTGRGTLRDTHL</sequence>
<organism evidence="2">
    <name type="scientific">Candidatus Kentrum sp. FM</name>
    <dbReference type="NCBI Taxonomy" id="2126340"/>
    <lineage>
        <taxon>Bacteria</taxon>
        <taxon>Pseudomonadati</taxon>
        <taxon>Pseudomonadota</taxon>
        <taxon>Gammaproteobacteria</taxon>
        <taxon>Candidatus Kentrum</taxon>
    </lineage>
</organism>
<evidence type="ECO:0000313" key="3">
    <source>
        <dbReference type="EMBL" id="VFK10909.1"/>
    </source>
</evidence>
<dbReference type="Gene3D" id="2.60.120.380">
    <property type="match status" value="1"/>
</dbReference>
<dbReference type="SUPFAM" id="SSF89260">
    <property type="entry name" value="Collagen-binding domain"/>
    <property type="match status" value="1"/>
</dbReference>
<accession>A0A450T5M1</accession>
<proteinExistence type="predicted"/>
<gene>
    <name evidence="1" type="ORF">BECKFM1743A_GA0114220_102666</name>
    <name evidence="3" type="ORF">BECKFM1743B_GA0114221_101598</name>
    <name evidence="2" type="ORF">BECKFM1743C_GA0114222_103031</name>
</gene>
<dbReference type="EMBL" id="CAADFA010000303">
    <property type="protein sequence ID" value="VFJ61917.1"/>
    <property type="molecule type" value="Genomic_DNA"/>
</dbReference>
<protein>
    <submittedName>
        <fullName evidence="2">Uncharacterized protein</fullName>
    </submittedName>
</protein>
<dbReference type="EMBL" id="CAADFL010000159">
    <property type="protein sequence ID" value="VFK10909.1"/>
    <property type="molecule type" value="Genomic_DNA"/>
</dbReference>
<evidence type="ECO:0000313" key="2">
    <source>
        <dbReference type="EMBL" id="VFJ61917.1"/>
    </source>
</evidence>
<dbReference type="EMBL" id="CAADEZ010000266">
    <property type="protein sequence ID" value="VFJ60534.1"/>
    <property type="molecule type" value="Genomic_DNA"/>
</dbReference>
<evidence type="ECO:0000313" key="1">
    <source>
        <dbReference type="EMBL" id="VFJ60534.1"/>
    </source>
</evidence>
<name>A0A450T5M1_9GAMM</name>